<evidence type="ECO:0000256" key="1">
    <source>
        <dbReference type="SAM" id="MobiDB-lite"/>
    </source>
</evidence>
<reference evidence="3 4" key="1">
    <citation type="submission" date="2018-04" db="EMBL/GenBank/DDBJ databases">
        <title>Genomic Encyclopedia of Type Strains, Phase IV (KMG-IV): sequencing the most valuable type-strain genomes for metagenomic binning, comparative biology and taxonomic classification.</title>
        <authorList>
            <person name="Goeker M."/>
        </authorList>
    </citation>
    <scope>NUCLEOTIDE SEQUENCE [LARGE SCALE GENOMIC DNA]</scope>
    <source>
        <strain evidence="3 4">DSM 14823</strain>
    </source>
</reference>
<protein>
    <submittedName>
        <fullName evidence="3">Mu-like prophage I protein</fullName>
    </submittedName>
</protein>
<reference evidence="2 5" key="2">
    <citation type="submission" date="2020-04" db="EMBL/GenBank/DDBJ databases">
        <authorList>
            <person name="Hitch T.C.A."/>
            <person name="Wylensek D."/>
            <person name="Clavel T."/>
        </authorList>
    </citation>
    <scope>NUCLEOTIDE SEQUENCE [LARGE SCALE GENOMIC DNA]</scope>
    <source>
        <strain evidence="2 5">COR2-253-APC-1A</strain>
    </source>
</reference>
<dbReference type="Proteomes" id="UP000245959">
    <property type="component" value="Unassembled WGS sequence"/>
</dbReference>
<dbReference type="RefSeq" id="WP_116882799.1">
    <property type="nucleotide sequence ID" value="NZ_CABMMC010000020.1"/>
</dbReference>
<dbReference type="EMBL" id="QEKH01000003">
    <property type="protein sequence ID" value="PVY45228.1"/>
    <property type="molecule type" value="Genomic_DNA"/>
</dbReference>
<dbReference type="InterPro" id="IPR012106">
    <property type="entry name" value="Phage_Mu_Gp1"/>
</dbReference>
<accession>A0A2U1B985</accession>
<evidence type="ECO:0000313" key="4">
    <source>
        <dbReference type="Proteomes" id="UP000245959"/>
    </source>
</evidence>
<dbReference type="Pfam" id="PF10123">
    <property type="entry name" value="Mu-like_Pro"/>
    <property type="match status" value="1"/>
</dbReference>
<dbReference type="GeneID" id="78294124"/>
<comment type="caution">
    <text evidence="3">The sequence shown here is derived from an EMBL/GenBank/DDBJ whole genome shotgun (WGS) entry which is preliminary data.</text>
</comment>
<sequence>MKITEYSGLELSEVGRDAEGLPVSWPILRAGDNIITRRDSMPVNLELSAQELQDIAAYQQAKGAKIPIDCQHVVSNLAGKLGIDETELLKKLPRYSGVAGFGRLEARGDALYLTDAEWLPIGREVMKAGQFRYFSPSIRGLDGKSPLRVQSVALTNNPCLQHPADLAASEDEDDVTPEQVRAAQESITQSKEAKMPEETKTRTAPEPAAPAAPEPEKKTDGELLAVLKEVLGDDVTPENLKVTLAALKTQAEAAGELSEKVKALECAEAARQEREEAEHRRRVIAEGFRRGVLTPARLDTPYIKKMSAAELADYCDSLQDGIFAPVGVLELSDLDAKPAESDLSGLSDVQKAIRESTNNARTIRR</sequence>
<dbReference type="Proteomes" id="UP000576225">
    <property type="component" value="Unassembled WGS sequence"/>
</dbReference>
<evidence type="ECO:0000313" key="5">
    <source>
        <dbReference type="Proteomes" id="UP000576225"/>
    </source>
</evidence>
<keyword evidence="4" id="KW-1185">Reference proteome</keyword>
<evidence type="ECO:0000313" key="2">
    <source>
        <dbReference type="EMBL" id="NMD89442.1"/>
    </source>
</evidence>
<evidence type="ECO:0000313" key="3">
    <source>
        <dbReference type="EMBL" id="PVY45228.1"/>
    </source>
</evidence>
<name>A0A2U1B985_9BACT</name>
<dbReference type="EMBL" id="JABAEW010000130">
    <property type="protein sequence ID" value="NMD89442.1"/>
    <property type="molecule type" value="Genomic_DNA"/>
</dbReference>
<organism evidence="3 4">
    <name type="scientific">Victivallis vadensis</name>
    <dbReference type="NCBI Taxonomy" id="172901"/>
    <lineage>
        <taxon>Bacteria</taxon>
        <taxon>Pseudomonadati</taxon>
        <taxon>Lentisphaerota</taxon>
        <taxon>Lentisphaeria</taxon>
        <taxon>Victivallales</taxon>
        <taxon>Victivallaceae</taxon>
        <taxon>Victivallis</taxon>
    </lineage>
</organism>
<feature type="compositionally biased region" description="Basic and acidic residues" evidence="1">
    <location>
        <begin position="191"/>
        <end position="203"/>
    </location>
</feature>
<proteinExistence type="predicted"/>
<dbReference type="OrthoDB" id="2043985at2"/>
<feature type="region of interest" description="Disordered" evidence="1">
    <location>
        <begin position="168"/>
        <end position="219"/>
    </location>
</feature>
<gene>
    <name evidence="3" type="ORF">C8D82_103142</name>
    <name evidence="2" type="ORF">HF882_22935</name>
</gene>
<dbReference type="AlphaFoldDB" id="A0A2U1B985"/>